<keyword evidence="2" id="KW-1185">Reference proteome</keyword>
<evidence type="ECO:0000313" key="1">
    <source>
        <dbReference type="EMBL" id="MDT1061997.1"/>
    </source>
</evidence>
<accession>A0ABU3ECP4</accession>
<gene>
    <name evidence="1" type="ORF">RM190_09030</name>
</gene>
<dbReference type="EMBL" id="JAVRQI010000006">
    <property type="protein sequence ID" value="MDT1061997.1"/>
    <property type="molecule type" value="Genomic_DNA"/>
</dbReference>
<reference evidence="2" key="1">
    <citation type="submission" date="2023-07" db="EMBL/GenBank/DDBJ databases">
        <title>Characterization of two Paracoccaceae strains isolated from Phycosphere and proposal of Xinfangfangia lacusdiani sp. nov.</title>
        <authorList>
            <person name="Deng Y."/>
            <person name="Zhang Y.Q."/>
        </authorList>
    </citation>
    <scope>NUCLEOTIDE SEQUENCE [LARGE SCALE GENOMIC DNA]</scope>
    <source>
        <strain evidence="2">CPCC 101403</strain>
    </source>
</reference>
<comment type="caution">
    <text evidence="1">The sequence shown here is derived from an EMBL/GenBank/DDBJ whole genome shotgun (WGS) entry which is preliminary data.</text>
</comment>
<dbReference type="RefSeq" id="WP_311759097.1">
    <property type="nucleotide sequence ID" value="NZ_JAVRQI010000006.1"/>
</dbReference>
<sequence>MVRDLTLDIADITVEGATADEGQRLRAVIERALAQVARQLSGTEGAIRDIRLGDLRLDLADAQTLLAPGGEAELARRIGDAIRAAWERGQ</sequence>
<evidence type="ECO:0000313" key="2">
    <source>
        <dbReference type="Proteomes" id="UP001251085"/>
    </source>
</evidence>
<name>A0ABU3ECP4_9RHOB</name>
<protein>
    <submittedName>
        <fullName evidence="1">Uncharacterized protein</fullName>
    </submittedName>
</protein>
<dbReference type="Proteomes" id="UP001251085">
    <property type="component" value="Unassembled WGS sequence"/>
</dbReference>
<organism evidence="1 2">
    <name type="scientific">Paracoccus broussonetiae</name>
    <dbReference type="NCBI Taxonomy" id="3075834"/>
    <lineage>
        <taxon>Bacteria</taxon>
        <taxon>Pseudomonadati</taxon>
        <taxon>Pseudomonadota</taxon>
        <taxon>Alphaproteobacteria</taxon>
        <taxon>Rhodobacterales</taxon>
        <taxon>Paracoccaceae</taxon>
        <taxon>Paracoccus</taxon>
    </lineage>
</organism>
<proteinExistence type="predicted"/>